<evidence type="ECO:0000313" key="1">
    <source>
        <dbReference type="EMBL" id="CAG8811792.1"/>
    </source>
</evidence>
<accession>A0ABN7W1Y4</accession>
<evidence type="ECO:0000313" key="2">
    <source>
        <dbReference type="Proteomes" id="UP000789901"/>
    </source>
</evidence>
<proteinExistence type="predicted"/>
<name>A0ABN7W1Y4_GIGMA</name>
<dbReference type="EMBL" id="CAJVQB010028113">
    <property type="protein sequence ID" value="CAG8811792.1"/>
    <property type="molecule type" value="Genomic_DNA"/>
</dbReference>
<keyword evidence="2" id="KW-1185">Reference proteome</keyword>
<dbReference type="Proteomes" id="UP000789901">
    <property type="component" value="Unassembled WGS sequence"/>
</dbReference>
<reference evidence="1 2" key="1">
    <citation type="submission" date="2021-06" db="EMBL/GenBank/DDBJ databases">
        <authorList>
            <person name="Kallberg Y."/>
            <person name="Tangrot J."/>
            <person name="Rosling A."/>
        </authorList>
    </citation>
    <scope>NUCLEOTIDE SEQUENCE [LARGE SCALE GENOMIC DNA]</scope>
    <source>
        <strain evidence="1 2">120-4 pot B 10/14</strain>
    </source>
</reference>
<gene>
    <name evidence="1" type="ORF">GMARGA_LOCUS25420</name>
</gene>
<organism evidence="1 2">
    <name type="scientific">Gigaspora margarita</name>
    <dbReference type="NCBI Taxonomy" id="4874"/>
    <lineage>
        <taxon>Eukaryota</taxon>
        <taxon>Fungi</taxon>
        <taxon>Fungi incertae sedis</taxon>
        <taxon>Mucoromycota</taxon>
        <taxon>Glomeromycotina</taxon>
        <taxon>Glomeromycetes</taxon>
        <taxon>Diversisporales</taxon>
        <taxon>Gigasporaceae</taxon>
        <taxon>Gigaspora</taxon>
    </lineage>
</organism>
<protein>
    <submittedName>
        <fullName evidence="1">35894_t:CDS:1</fullName>
    </submittedName>
</protein>
<feature type="non-terminal residue" evidence="1">
    <location>
        <position position="1"/>
    </location>
</feature>
<sequence>DIAASRAFMLRIVKKEGWIVAANIRDPFDKDPMEAFFQKNCLVPDSWQKISSRVNSKSKVSVSSFSNLSGGQALPVLVQKSERPIESILEFPRRS</sequence>
<comment type="caution">
    <text evidence="1">The sequence shown here is derived from an EMBL/GenBank/DDBJ whole genome shotgun (WGS) entry which is preliminary data.</text>
</comment>